<feature type="compositionally biased region" description="Basic and acidic residues" evidence="1">
    <location>
        <begin position="1"/>
        <end position="12"/>
    </location>
</feature>
<gene>
    <name evidence="2" type="ORF">CKO40_11035</name>
</gene>
<dbReference type="AlphaFoldDB" id="A0AAJ0U4G9"/>
<dbReference type="Proteomes" id="UP001296776">
    <property type="component" value="Unassembled WGS sequence"/>
</dbReference>
<dbReference type="EMBL" id="NRSJ01000018">
    <property type="protein sequence ID" value="MBK1705061.1"/>
    <property type="molecule type" value="Genomic_DNA"/>
</dbReference>
<sequence length="60" mass="6539">MERAGELDDRARSRPGNGPRAQLAWAALGGSRDCGASRFEQVNEPFSMPHRLIAAPPRHA</sequence>
<name>A0AAJ0U4G9_9GAMM</name>
<proteinExistence type="predicted"/>
<feature type="region of interest" description="Disordered" evidence="1">
    <location>
        <begin position="1"/>
        <end position="21"/>
    </location>
</feature>
<organism evidence="2 3">
    <name type="scientific">Halochromatium glycolicum</name>
    <dbReference type="NCBI Taxonomy" id="85075"/>
    <lineage>
        <taxon>Bacteria</taxon>
        <taxon>Pseudomonadati</taxon>
        <taxon>Pseudomonadota</taxon>
        <taxon>Gammaproteobacteria</taxon>
        <taxon>Chromatiales</taxon>
        <taxon>Chromatiaceae</taxon>
        <taxon>Halochromatium</taxon>
    </lineage>
</organism>
<evidence type="ECO:0000256" key="1">
    <source>
        <dbReference type="SAM" id="MobiDB-lite"/>
    </source>
</evidence>
<reference evidence="2" key="2">
    <citation type="journal article" date="2020" name="Microorganisms">
        <title>Osmotic Adaptation and Compatible Solute Biosynthesis of Phototrophic Bacteria as Revealed from Genome Analyses.</title>
        <authorList>
            <person name="Imhoff J.F."/>
            <person name="Rahn T."/>
            <person name="Kunzel S."/>
            <person name="Keller A."/>
            <person name="Neulinger S.C."/>
        </authorList>
    </citation>
    <scope>NUCLEOTIDE SEQUENCE</scope>
    <source>
        <strain evidence="2">DSM 11080</strain>
    </source>
</reference>
<protein>
    <submittedName>
        <fullName evidence="2">Uncharacterized protein</fullName>
    </submittedName>
</protein>
<reference evidence="2" key="1">
    <citation type="submission" date="2017-08" db="EMBL/GenBank/DDBJ databases">
        <authorList>
            <person name="Imhoff J.F."/>
            <person name="Rahn T."/>
            <person name="Kuenzel S."/>
            <person name="Neulinger S.C."/>
        </authorList>
    </citation>
    <scope>NUCLEOTIDE SEQUENCE</scope>
    <source>
        <strain evidence="2">DSM 11080</strain>
    </source>
</reference>
<accession>A0AAJ0U4G9</accession>
<keyword evidence="3" id="KW-1185">Reference proteome</keyword>
<evidence type="ECO:0000313" key="2">
    <source>
        <dbReference type="EMBL" id="MBK1705061.1"/>
    </source>
</evidence>
<evidence type="ECO:0000313" key="3">
    <source>
        <dbReference type="Proteomes" id="UP001296776"/>
    </source>
</evidence>
<comment type="caution">
    <text evidence="2">The sequence shown here is derived from an EMBL/GenBank/DDBJ whole genome shotgun (WGS) entry which is preliminary data.</text>
</comment>